<gene>
    <name evidence="1" type="ORF">BDN72DRAFT_163537</name>
</gene>
<protein>
    <submittedName>
        <fullName evidence="1">Uncharacterized protein</fullName>
    </submittedName>
</protein>
<name>A0ACD3AK74_9AGAR</name>
<dbReference type="Proteomes" id="UP000308600">
    <property type="component" value="Unassembled WGS sequence"/>
</dbReference>
<accession>A0ACD3AK74</accession>
<evidence type="ECO:0000313" key="1">
    <source>
        <dbReference type="EMBL" id="TFK66039.1"/>
    </source>
</evidence>
<proteinExistence type="predicted"/>
<keyword evidence="2" id="KW-1185">Reference proteome</keyword>
<organism evidence="1 2">
    <name type="scientific">Pluteus cervinus</name>
    <dbReference type="NCBI Taxonomy" id="181527"/>
    <lineage>
        <taxon>Eukaryota</taxon>
        <taxon>Fungi</taxon>
        <taxon>Dikarya</taxon>
        <taxon>Basidiomycota</taxon>
        <taxon>Agaricomycotina</taxon>
        <taxon>Agaricomycetes</taxon>
        <taxon>Agaricomycetidae</taxon>
        <taxon>Agaricales</taxon>
        <taxon>Pluteineae</taxon>
        <taxon>Pluteaceae</taxon>
        <taxon>Pluteus</taxon>
    </lineage>
</organism>
<evidence type="ECO:0000313" key="2">
    <source>
        <dbReference type="Proteomes" id="UP000308600"/>
    </source>
</evidence>
<sequence>MFKSKDSNITSNLLPFGQIGHGGQAPSAAALPLHMPSPGGFNSPSFNLLNQPQPQSQSYHVTTSSSSQHNNNSTVTSSTSSTTTVNAATASSSIPPLSSISVSTPKSKSSTSLVSPSLPGVGGSASNSPSGSGSGRPHSHPSSSQITLSSAAPSASSSSSSSRFKPVPPPLSASVSASSSVTIATTTSSASASTSTLTRSTSGASTEGAGGEYIQHHQRIVRSSSYKGQPQQSQQPQQHQQHFNSGSSYQNHPYQQQPHSSPQPTYQQQPHSPLRRAHSHSLSHSQSQPQPLSLSQANLPQLPQQQQRHRPTQSVQSTGSNNSHTAQRNGSEDDLEFEDLAEIVREAMPSRFRSHSNSNASSTQSTHGHGHGYSGGYERERERERDRGGEREREQRGYDRGGYERMGERGVEREREREVQRERGYSQSGGRYRQGQAYDDGRGGYDQRGVGSGGGGGHQYGQVQSPYAPPTNQSQNGSSQGQRQSGSSATHSNVAGNRPSSFPGSAESGVRPDSPVDDSRASQGRLLQPPQTPGIGPANGDGLTSPTRSKQSPMTKRHHALHELLSSERAYASDLALLRDLHIPMALGQTVPFQFMPVSPPTSSASSSRTVSTASDSSVNPANANGNTSTAGATANTNSGASANPPMTMEDTKVIFSNILEIAIFSDNFSVQIEEALGTLIDGGKGEDRVGALFLKVIPELERPYKYYITRHPTALTHLQNIPQTPALQAYYTQTQQIASALTHAWDLASFLIKPVQRLLKYPLLIAAIIDETPDGHPDKDSLREARSRMEEVARNVNEGRRRAEVVKEVLSGGSSGLGGANGGGNGKKKGGSGVNVGVGVAASVNLSKMKNLKALNGNGNAQIAEVEGNEEVLKVEKMHADLKRIDVFAQQFAKNAVDWGKSMAVMVRALRTWALSFGKVIGLSLDNGSDAFDAFIAVVEQHLLPLTLELDAHINERLLKDLAHLLSTMTQPFKLLNSMNEQQPFHYHLLTMPVSAKNRPPASLLAASTNYLALRGQLAAELPTYLGLLHRGLATFVTRLAEIQAVFWCRVRDKWGELWEMLRVEGEMNAGGDETMYVWSMRWGEVEKFIEELRISQQPMKIIAPSSVKTIRMSGSSGGTAAESWHSSPQIPQTPPSYQSYQQSPPSRKGNSAVTNVLSSLEPSTAPLPSSASSTRTTNTRARGSSDASISGPYRRGRRSSVESLRSGNAPPAYQQVAFPHPYANQGYPQQTQSSFHHPSQSPPQSPNALGGGPGSGMSRRKTMDEIPLGSPVGSDIFVGGGYITVTNAVPTQSMLPRTKSMPSAVGKSKSSGSRASGGQSEFGTRTMTSADTEIVPTTPGREGQDTIRARHTSTSDDKDKDKDRGRSQRKPSLKRKLTEAIRPSSSGQRRSTSKPLASPTATEFFASSGPAPPTPSNPSTDTGTVRSHGHSNSISSTNSSINNANNMGTFRPRRDSWEHKSAKYICQVTYPCVPPPHAAYYSFPFFTLQVGEIYEVLKEAGHPSVHPKLPVYVDEGEDCLLLCRDELRRVGWAFASFLNPVGVDSSGEGEVRKGVNIIPR</sequence>
<reference evidence="1 2" key="1">
    <citation type="journal article" date="2019" name="Nat. Ecol. Evol.">
        <title>Megaphylogeny resolves global patterns of mushroom evolution.</title>
        <authorList>
            <person name="Varga T."/>
            <person name="Krizsan K."/>
            <person name="Foldi C."/>
            <person name="Dima B."/>
            <person name="Sanchez-Garcia M."/>
            <person name="Sanchez-Ramirez S."/>
            <person name="Szollosi G.J."/>
            <person name="Szarkandi J.G."/>
            <person name="Papp V."/>
            <person name="Albert L."/>
            <person name="Andreopoulos W."/>
            <person name="Angelini C."/>
            <person name="Antonin V."/>
            <person name="Barry K.W."/>
            <person name="Bougher N.L."/>
            <person name="Buchanan P."/>
            <person name="Buyck B."/>
            <person name="Bense V."/>
            <person name="Catcheside P."/>
            <person name="Chovatia M."/>
            <person name="Cooper J."/>
            <person name="Damon W."/>
            <person name="Desjardin D."/>
            <person name="Finy P."/>
            <person name="Geml J."/>
            <person name="Haridas S."/>
            <person name="Hughes K."/>
            <person name="Justo A."/>
            <person name="Karasinski D."/>
            <person name="Kautmanova I."/>
            <person name="Kiss B."/>
            <person name="Kocsube S."/>
            <person name="Kotiranta H."/>
            <person name="LaButti K.M."/>
            <person name="Lechner B.E."/>
            <person name="Liimatainen K."/>
            <person name="Lipzen A."/>
            <person name="Lukacs Z."/>
            <person name="Mihaltcheva S."/>
            <person name="Morgado L.N."/>
            <person name="Niskanen T."/>
            <person name="Noordeloos M.E."/>
            <person name="Ohm R.A."/>
            <person name="Ortiz-Santana B."/>
            <person name="Ovrebo C."/>
            <person name="Racz N."/>
            <person name="Riley R."/>
            <person name="Savchenko A."/>
            <person name="Shiryaev A."/>
            <person name="Soop K."/>
            <person name="Spirin V."/>
            <person name="Szebenyi C."/>
            <person name="Tomsovsky M."/>
            <person name="Tulloss R.E."/>
            <person name="Uehling J."/>
            <person name="Grigoriev I.V."/>
            <person name="Vagvolgyi C."/>
            <person name="Papp T."/>
            <person name="Martin F.M."/>
            <person name="Miettinen O."/>
            <person name="Hibbett D.S."/>
            <person name="Nagy L.G."/>
        </authorList>
    </citation>
    <scope>NUCLEOTIDE SEQUENCE [LARGE SCALE GENOMIC DNA]</scope>
    <source>
        <strain evidence="1 2">NL-1719</strain>
    </source>
</reference>
<dbReference type="EMBL" id="ML208417">
    <property type="protein sequence ID" value="TFK66039.1"/>
    <property type="molecule type" value="Genomic_DNA"/>
</dbReference>